<dbReference type="AlphaFoldDB" id="A0A6I7HSI0"/>
<dbReference type="RefSeq" id="WP_114361273.1">
    <property type="nucleotide sequence ID" value="NZ_QPIX01000001.1"/>
</dbReference>
<reference evidence="1 2" key="1">
    <citation type="submission" date="2018-07" db="EMBL/GenBank/DDBJ databases">
        <title>Genomic Encyclopedia of Type Strains, Phase IV (KMG-IV): sequencing the most valuable type-strain genomes for metagenomic binning, comparative biology and taxonomic classification.</title>
        <authorList>
            <person name="Goeker M."/>
        </authorList>
    </citation>
    <scope>NUCLEOTIDE SEQUENCE [LARGE SCALE GENOMIC DNA]</scope>
    <source>
        <strain evidence="1 2">DSM 25528</strain>
    </source>
</reference>
<name>A0A6I7HSI0_9HYPH</name>
<dbReference type="EMBL" id="QPIX01000001">
    <property type="protein sequence ID" value="RCW28158.1"/>
    <property type="molecule type" value="Genomic_DNA"/>
</dbReference>
<dbReference type="Proteomes" id="UP000252582">
    <property type="component" value="Unassembled WGS sequence"/>
</dbReference>
<keyword evidence="2" id="KW-1185">Reference proteome</keyword>
<proteinExistence type="predicted"/>
<gene>
    <name evidence="1" type="ORF">DFR48_101167</name>
</gene>
<protein>
    <submittedName>
        <fullName evidence="1">Uncharacterized protein</fullName>
    </submittedName>
</protein>
<sequence length="286" mass="31452">MAKLELFDRKVETVRVALGDLREETAQSTAALARIAAAEGGMEGGELDAQAARVAETIRRQEAIVATIAELVFGLDQAAAAIAGEFEAIKRFTRRERFVAFFSARKAARMRHSRTMEHTLAARLEDLLSKSGAILRLIEDERAFASEQQQRAEGDLVHLIERRKGTARLLDLAARQPDESGLFAEDALLERATSIFRALVESLNDGIAAMQTLLNKLAIDGQQRRLLCRAVEGWGFGGFTPGVAGEIHATSQGAQTAREIRRRKTLADDAFARRFVRLLEKHDASG</sequence>
<organism evidence="1 2">
    <name type="scientific">Ciceribacter lividus</name>
    <dbReference type="NCBI Taxonomy" id="1197950"/>
    <lineage>
        <taxon>Bacteria</taxon>
        <taxon>Pseudomonadati</taxon>
        <taxon>Pseudomonadota</taxon>
        <taxon>Alphaproteobacteria</taxon>
        <taxon>Hyphomicrobiales</taxon>
        <taxon>Rhizobiaceae</taxon>
        <taxon>Ciceribacter</taxon>
    </lineage>
</organism>
<comment type="caution">
    <text evidence="1">The sequence shown here is derived from an EMBL/GenBank/DDBJ whole genome shotgun (WGS) entry which is preliminary data.</text>
</comment>
<accession>A0A6I7HSI0</accession>
<evidence type="ECO:0000313" key="1">
    <source>
        <dbReference type="EMBL" id="RCW28158.1"/>
    </source>
</evidence>
<evidence type="ECO:0000313" key="2">
    <source>
        <dbReference type="Proteomes" id="UP000252582"/>
    </source>
</evidence>